<organism evidence="1 2">
    <name type="scientific">Caerostris extrusa</name>
    <name type="common">Bark spider</name>
    <name type="synonym">Caerostris bankana</name>
    <dbReference type="NCBI Taxonomy" id="172846"/>
    <lineage>
        <taxon>Eukaryota</taxon>
        <taxon>Metazoa</taxon>
        <taxon>Ecdysozoa</taxon>
        <taxon>Arthropoda</taxon>
        <taxon>Chelicerata</taxon>
        <taxon>Arachnida</taxon>
        <taxon>Araneae</taxon>
        <taxon>Araneomorphae</taxon>
        <taxon>Entelegynae</taxon>
        <taxon>Araneoidea</taxon>
        <taxon>Araneidae</taxon>
        <taxon>Caerostris</taxon>
    </lineage>
</organism>
<accession>A0AAV4T4I6</accession>
<evidence type="ECO:0000313" key="2">
    <source>
        <dbReference type="Proteomes" id="UP001054945"/>
    </source>
</evidence>
<sequence length="139" mass="15784">MSIYIKHHLKPLVESVEMFPNLDLGSHALLANFKTKVRVVVFITKPGSSDDGITDAIDENSDIITCLYTFKYPGKKQDFRTADPPEDDDPRLECGPDPWHFVAHIDWEGDDDLFQCPIDPIDVQSTVGLWQISTYHVHT</sequence>
<dbReference type="AlphaFoldDB" id="A0AAV4T4I6"/>
<proteinExistence type="predicted"/>
<reference evidence="1 2" key="1">
    <citation type="submission" date="2021-06" db="EMBL/GenBank/DDBJ databases">
        <title>Caerostris extrusa draft genome.</title>
        <authorList>
            <person name="Kono N."/>
            <person name="Arakawa K."/>
        </authorList>
    </citation>
    <scope>NUCLEOTIDE SEQUENCE [LARGE SCALE GENOMIC DNA]</scope>
</reference>
<protein>
    <submittedName>
        <fullName evidence="1">Uncharacterized protein</fullName>
    </submittedName>
</protein>
<gene>
    <name evidence="1" type="ORF">CEXT_747611</name>
</gene>
<dbReference type="Proteomes" id="UP001054945">
    <property type="component" value="Unassembled WGS sequence"/>
</dbReference>
<comment type="caution">
    <text evidence="1">The sequence shown here is derived from an EMBL/GenBank/DDBJ whole genome shotgun (WGS) entry which is preliminary data.</text>
</comment>
<dbReference type="EMBL" id="BPLR01010699">
    <property type="protein sequence ID" value="GIY41175.1"/>
    <property type="molecule type" value="Genomic_DNA"/>
</dbReference>
<evidence type="ECO:0000313" key="1">
    <source>
        <dbReference type="EMBL" id="GIY41175.1"/>
    </source>
</evidence>
<keyword evidence="2" id="KW-1185">Reference proteome</keyword>
<name>A0AAV4T4I6_CAEEX</name>